<dbReference type="EMBL" id="CAXKWB010005061">
    <property type="protein sequence ID" value="CAL4076506.1"/>
    <property type="molecule type" value="Genomic_DNA"/>
</dbReference>
<evidence type="ECO:0000313" key="2">
    <source>
        <dbReference type="Proteomes" id="UP001497623"/>
    </source>
</evidence>
<proteinExistence type="predicted"/>
<comment type="caution">
    <text evidence="1">The sequence shown here is derived from an EMBL/GenBank/DDBJ whole genome shotgun (WGS) entry which is preliminary data.</text>
</comment>
<gene>
    <name evidence="1" type="ORF">MNOR_LOCUS10170</name>
</gene>
<organism evidence="1 2">
    <name type="scientific">Meganyctiphanes norvegica</name>
    <name type="common">Northern krill</name>
    <name type="synonym">Thysanopoda norvegica</name>
    <dbReference type="NCBI Taxonomy" id="48144"/>
    <lineage>
        <taxon>Eukaryota</taxon>
        <taxon>Metazoa</taxon>
        <taxon>Ecdysozoa</taxon>
        <taxon>Arthropoda</taxon>
        <taxon>Crustacea</taxon>
        <taxon>Multicrustacea</taxon>
        <taxon>Malacostraca</taxon>
        <taxon>Eumalacostraca</taxon>
        <taxon>Eucarida</taxon>
        <taxon>Euphausiacea</taxon>
        <taxon>Euphausiidae</taxon>
        <taxon>Meganyctiphanes</taxon>
    </lineage>
</organism>
<accession>A0AAV2QDK5</accession>
<keyword evidence="2" id="KW-1185">Reference proteome</keyword>
<dbReference type="Proteomes" id="UP001497623">
    <property type="component" value="Unassembled WGS sequence"/>
</dbReference>
<evidence type="ECO:0000313" key="1">
    <source>
        <dbReference type="EMBL" id="CAL4076506.1"/>
    </source>
</evidence>
<dbReference type="AlphaFoldDB" id="A0AAV2QDK5"/>
<reference evidence="1 2" key="1">
    <citation type="submission" date="2024-05" db="EMBL/GenBank/DDBJ databases">
        <authorList>
            <person name="Wallberg A."/>
        </authorList>
    </citation>
    <scope>NUCLEOTIDE SEQUENCE [LARGE SCALE GENOMIC DNA]</scope>
</reference>
<name>A0AAV2QDK5_MEGNR</name>
<sequence>MRVPDKHTIDIMFNTCRLSTNKPHIPLSLPSHTWLLAPGHLLPPTDPAHGYGGMSQEFLQTSIERAFASMATRYGHPSTWQTSGPPAQAPHEVMDEHHPSRVWIPLTIFRTCKTHVPS</sequence>
<protein>
    <submittedName>
        <fullName evidence="1">Uncharacterized protein</fullName>
    </submittedName>
</protein>